<reference evidence="1 2" key="1">
    <citation type="submission" date="2024-02" db="EMBL/GenBank/DDBJ databases">
        <authorList>
            <person name="Chen Y."/>
            <person name="Shah S."/>
            <person name="Dougan E. K."/>
            <person name="Thang M."/>
            <person name="Chan C."/>
        </authorList>
    </citation>
    <scope>NUCLEOTIDE SEQUENCE [LARGE SCALE GENOMIC DNA]</scope>
</reference>
<gene>
    <name evidence="1" type="ORF">SCF082_LOCUS20389</name>
</gene>
<keyword evidence="2" id="KW-1185">Reference proteome</keyword>
<sequence length="88" mass="9753">MCVAPCACRYRYGGATVPPTAFTDWMSEVMSSCMPLCGLPSAADWPNSCNLNLYMDGEHSVGWHADDEVLFQGKVQDCRLLAARSWYP</sequence>
<evidence type="ECO:0000313" key="1">
    <source>
        <dbReference type="EMBL" id="CAK9033211.1"/>
    </source>
</evidence>
<accession>A0ABP0L231</accession>
<comment type="caution">
    <text evidence="1">The sequence shown here is derived from an EMBL/GenBank/DDBJ whole genome shotgun (WGS) entry which is preliminary data.</text>
</comment>
<evidence type="ECO:0000313" key="2">
    <source>
        <dbReference type="Proteomes" id="UP001642464"/>
    </source>
</evidence>
<proteinExistence type="predicted"/>
<name>A0ABP0L231_9DINO</name>
<protein>
    <submittedName>
        <fullName evidence="1">Alpha-ketoglutarate-dependent dioxygenase alkB-like 3</fullName>
    </submittedName>
</protein>
<dbReference type="Proteomes" id="UP001642464">
    <property type="component" value="Unassembled WGS sequence"/>
</dbReference>
<dbReference type="InterPro" id="IPR037151">
    <property type="entry name" value="AlkB-like_sf"/>
</dbReference>
<organism evidence="1 2">
    <name type="scientific">Durusdinium trenchii</name>
    <dbReference type="NCBI Taxonomy" id="1381693"/>
    <lineage>
        <taxon>Eukaryota</taxon>
        <taxon>Sar</taxon>
        <taxon>Alveolata</taxon>
        <taxon>Dinophyceae</taxon>
        <taxon>Suessiales</taxon>
        <taxon>Symbiodiniaceae</taxon>
        <taxon>Durusdinium</taxon>
    </lineage>
</organism>
<dbReference type="EMBL" id="CAXAMM010014224">
    <property type="protein sequence ID" value="CAK9033211.1"/>
    <property type="molecule type" value="Genomic_DNA"/>
</dbReference>
<dbReference type="SUPFAM" id="SSF51197">
    <property type="entry name" value="Clavaminate synthase-like"/>
    <property type="match status" value="1"/>
</dbReference>
<dbReference type="Gene3D" id="2.60.120.590">
    <property type="entry name" value="Alpha-ketoglutarate-dependent dioxygenase AlkB-like"/>
    <property type="match status" value="1"/>
</dbReference>